<gene>
    <name evidence="3" type="ORF">ACFOGI_07490</name>
</gene>
<keyword evidence="1" id="KW-0067">ATP-binding</keyword>
<evidence type="ECO:0000313" key="4">
    <source>
        <dbReference type="Proteomes" id="UP001595279"/>
    </source>
</evidence>
<dbReference type="Proteomes" id="UP001595279">
    <property type="component" value="Unassembled WGS sequence"/>
</dbReference>
<dbReference type="Gene3D" id="3.30.470.20">
    <property type="entry name" value="ATP-grasp fold, B domain"/>
    <property type="match status" value="1"/>
</dbReference>
<protein>
    <submittedName>
        <fullName evidence="3">ATP-grasp domain-containing protein</fullName>
    </submittedName>
</protein>
<organism evidence="3 4">
    <name type="scientific">Virgibacillus xinjiangensis</name>
    <dbReference type="NCBI Taxonomy" id="393090"/>
    <lineage>
        <taxon>Bacteria</taxon>
        <taxon>Bacillati</taxon>
        <taxon>Bacillota</taxon>
        <taxon>Bacilli</taxon>
        <taxon>Bacillales</taxon>
        <taxon>Bacillaceae</taxon>
        <taxon>Virgibacillus</taxon>
    </lineage>
</organism>
<keyword evidence="1" id="KW-0547">Nucleotide-binding</keyword>
<dbReference type="Gene3D" id="3.40.50.20">
    <property type="match status" value="1"/>
</dbReference>
<accession>A0ABV7CUT3</accession>
<comment type="caution">
    <text evidence="3">The sequence shown here is derived from an EMBL/GenBank/DDBJ whole genome shotgun (WGS) entry which is preliminary data.</text>
</comment>
<reference evidence="4" key="1">
    <citation type="journal article" date="2019" name="Int. J. Syst. Evol. Microbiol.">
        <title>The Global Catalogue of Microorganisms (GCM) 10K type strain sequencing project: providing services to taxonomists for standard genome sequencing and annotation.</title>
        <authorList>
            <consortium name="The Broad Institute Genomics Platform"/>
            <consortium name="The Broad Institute Genome Sequencing Center for Infectious Disease"/>
            <person name="Wu L."/>
            <person name="Ma J."/>
        </authorList>
    </citation>
    <scope>NUCLEOTIDE SEQUENCE [LARGE SCALE GENOMIC DNA]</scope>
    <source>
        <strain evidence="4">KCTC 13128</strain>
    </source>
</reference>
<evidence type="ECO:0000256" key="1">
    <source>
        <dbReference type="PROSITE-ProRule" id="PRU00409"/>
    </source>
</evidence>
<dbReference type="SUPFAM" id="SSF56059">
    <property type="entry name" value="Glutathione synthetase ATP-binding domain-like"/>
    <property type="match status" value="1"/>
</dbReference>
<evidence type="ECO:0000313" key="3">
    <source>
        <dbReference type="EMBL" id="MFC3040092.1"/>
    </source>
</evidence>
<dbReference type="InterPro" id="IPR011761">
    <property type="entry name" value="ATP-grasp"/>
</dbReference>
<feature type="domain" description="ATP-grasp" evidence="2">
    <location>
        <begin position="119"/>
        <end position="312"/>
    </location>
</feature>
<proteinExistence type="predicted"/>
<dbReference type="RefSeq" id="WP_390270809.1">
    <property type="nucleotide sequence ID" value="NZ_JBHRSA010000031.1"/>
</dbReference>
<dbReference type="PROSITE" id="PS50975">
    <property type="entry name" value="ATP_GRASP"/>
    <property type="match status" value="1"/>
</dbReference>
<keyword evidence="4" id="KW-1185">Reference proteome</keyword>
<dbReference type="Pfam" id="PF15632">
    <property type="entry name" value="ATPgrasp_Ter"/>
    <property type="match status" value="1"/>
</dbReference>
<dbReference type="EMBL" id="JBHRSA010000031">
    <property type="protein sequence ID" value="MFC3040092.1"/>
    <property type="molecule type" value="Genomic_DNA"/>
</dbReference>
<name>A0ABV7CUT3_9BACI</name>
<sequence length="339" mass="38802">MDRINVLVTGIGGPTAQGILRGLKGEEHTYLVGTDRRTLTSGNLFCDTFYQTPPYRELEAYKSTIKEIVEKENIHAIFPTLHDEIEIYRDFRHELDCEVALPYSNHFEVLNDKQKTYEFLEERGLGHYVPKYFGFNSSSELLQLKQSHFAKDEYVCVKKVTGNGSLGFAILTNRDNFLKAIKSGKSKIYNIDDYCAIDSSDRRIIMDYLDGREYSVDIFLHRGEVVTAVPRERSQVSNGIVLDGTVVKKQDLIEASISISERLADSGFINLQFIETDDGFKLTDVNARFGGSHVMSLGAGVNFPYLFLQYNILGEQPKVEPNWNTRMIRYREHFFVDQK</sequence>
<evidence type="ECO:0000259" key="2">
    <source>
        <dbReference type="PROSITE" id="PS50975"/>
    </source>
</evidence>